<organism evidence="1 2">
    <name type="scientific">Reticulomyxa filosa</name>
    <dbReference type="NCBI Taxonomy" id="46433"/>
    <lineage>
        <taxon>Eukaryota</taxon>
        <taxon>Sar</taxon>
        <taxon>Rhizaria</taxon>
        <taxon>Retaria</taxon>
        <taxon>Foraminifera</taxon>
        <taxon>Monothalamids</taxon>
        <taxon>Reticulomyxidae</taxon>
        <taxon>Reticulomyxa</taxon>
    </lineage>
</organism>
<dbReference type="Proteomes" id="UP000023152">
    <property type="component" value="Unassembled WGS sequence"/>
</dbReference>
<keyword evidence="2" id="KW-1185">Reference proteome</keyword>
<evidence type="ECO:0000313" key="1">
    <source>
        <dbReference type="EMBL" id="ETO13137.1"/>
    </source>
</evidence>
<protein>
    <submittedName>
        <fullName evidence="1">Uncharacterized protein</fullName>
    </submittedName>
</protein>
<dbReference type="AlphaFoldDB" id="X6MI75"/>
<evidence type="ECO:0000313" key="2">
    <source>
        <dbReference type="Proteomes" id="UP000023152"/>
    </source>
</evidence>
<gene>
    <name evidence="1" type="ORF">RFI_24238</name>
</gene>
<name>X6MI75_RETFI</name>
<reference evidence="1 2" key="1">
    <citation type="journal article" date="2013" name="Curr. Biol.">
        <title>The Genome of the Foraminiferan Reticulomyxa filosa.</title>
        <authorList>
            <person name="Glockner G."/>
            <person name="Hulsmann N."/>
            <person name="Schleicher M."/>
            <person name="Noegel A.A."/>
            <person name="Eichinger L."/>
            <person name="Gallinger C."/>
            <person name="Pawlowski J."/>
            <person name="Sierra R."/>
            <person name="Euteneuer U."/>
            <person name="Pillet L."/>
            <person name="Moustafa A."/>
            <person name="Platzer M."/>
            <person name="Groth M."/>
            <person name="Szafranski K."/>
            <person name="Schliwa M."/>
        </authorList>
    </citation>
    <scope>NUCLEOTIDE SEQUENCE [LARGE SCALE GENOMIC DNA]</scope>
</reference>
<sequence length="179" mass="21295">MDKLNKKKIKMVNKELYHVQELKQFHKMPIVKVMLFNSDDIVKILNGEILRIGKSRAAKCRNKNDTSKYKCILCRNKHPSDSLQCELYFEGRNKDKDTKKRIFFYSDKKSFLLVENFHILILRFCARSDIYKITNEIPKVNSRNKIIITRKNVEQKNGNSSNIHMIFFNNKCLNLFFVL</sequence>
<proteinExistence type="predicted"/>
<dbReference type="EMBL" id="ASPP01020800">
    <property type="protein sequence ID" value="ETO13137.1"/>
    <property type="molecule type" value="Genomic_DNA"/>
</dbReference>
<comment type="caution">
    <text evidence="1">The sequence shown here is derived from an EMBL/GenBank/DDBJ whole genome shotgun (WGS) entry which is preliminary data.</text>
</comment>
<feature type="non-terminal residue" evidence="1">
    <location>
        <position position="179"/>
    </location>
</feature>
<accession>X6MI75</accession>